<comment type="similarity">
    <text evidence="2">Belongs to the SUA5 family.</text>
</comment>
<dbReference type="GO" id="GO:0005737">
    <property type="term" value="C:cytoplasm"/>
    <property type="evidence" value="ECO:0007669"/>
    <property type="project" value="UniProtKB-SubCell"/>
</dbReference>
<evidence type="ECO:0000256" key="9">
    <source>
        <dbReference type="ARBA" id="ARBA00022840"/>
    </source>
</evidence>
<gene>
    <name evidence="13" type="ORF">COW11_02670</name>
</gene>
<keyword evidence="9" id="KW-0067">ATP-binding</keyword>
<comment type="caution">
    <text evidence="13">The sequence shown here is derived from an EMBL/GenBank/DDBJ whole genome shotgun (WGS) entry which is preliminary data.</text>
</comment>
<dbReference type="GO" id="GO:0000049">
    <property type="term" value="F:tRNA binding"/>
    <property type="evidence" value="ECO:0007669"/>
    <property type="project" value="TreeGrafter"/>
</dbReference>
<evidence type="ECO:0000256" key="11">
    <source>
        <dbReference type="ARBA" id="ARBA00048366"/>
    </source>
</evidence>
<dbReference type="InterPro" id="IPR050156">
    <property type="entry name" value="TC-AMP_synthase_SUA5"/>
</dbReference>
<dbReference type="Pfam" id="PF01300">
    <property type="entry name" value="Sua5_yciO_yrdC"/>
    <property type="match status" value="1"/>
</dbReference>
<name>A0A2J0LRT4_9BACT</name>
<evidence type="ECO:0000256" key="6">
    <source>
        <dbReference type="ARBA" id="ARBA00022694"/>
    </source>
</evidence>
<keyword evidence="4" id="KW-0963">Cytoplasm</keyword>
<keyword evidence="6" id="KW-0819">tRNA processing</keyword>
<evidence type="ECO:0000256" key="4">
    <source>
        <dbReference type="ARBA" id="ARBA00022490"/>
    </source>
</evidence>
<dbReference type="GO" id="GO:0005524">
    <property type="term" value="F:ATP binding"/>
    <property type="evidence" value="ECO:0007669"/>
    <property type="project" value="UniProtKB-KW"/>
</dbReference>
<evidence type="ECO:0000313" key="13">
    <source>
        <dbReference type="EMBL" id="PIW66557.1"/>
    </source>
</evidence>
<evidence type="ECO:0000313" key="14">
    <source>
        <dbReference type="Proteomes" id="UP000231267"/>
    </source>
</evidence>
<dbReference type="GO" id="GO:0006450">
    <property type="term" value="P:regulation of translational fidelity"/>
    <property type="evidence" value="ECO:0007669"/>
    <property type="project" value="TreeGrafter"/>
</dbReference>
<keyword evidence="8" id="KW-0547">Nucleotide-binding</keyword>
<dbReference type="PANTHER" id="PTHR17490:SF16">
    <property type="entry name" value="THREONYLCARBAMOYL-AMP SYNTHASE"/>
    <property type="match status" value="1"/>
</dbReference>
<evidence type="ECO:0000256" key="8">
    <source>
        <dbReference type="ARBA" id="ARBA00022741"/>
    </source>
</evidence>
<evidence type="ECO:0000256" key="3">
    <source>
        <dbReference type="ARBA" id="ARBA00012584"/>
    </source>
</evidence>
<dbReference type="Proteomes" id="UP000231267">
    <property type="component" value="Unassembled WGS sequence"/>
</dbReference>
<dbReference type="Gene3D" id="3.90.870.10">
    <property type="entry name" value="DHBP synthase"/>
    <property type="match status" value="1"/>
</dbReference>
<proteinExistence type="inferred from homology"/>
<feature type="domain" description="YrdC-like" evidence="12">
    <location>
        <begin position="19"/>
        <end position="195"/>
    </location>
</feature>
<protein>
    <recommendedName>
        <fullName evidence="10">L-threonylcarbamoyladenylate synthase</fullName>
        <ecNumber evidence="3">2.7.7.87</ecNumber>
    </recommendedName>
    <alternativeName>
        <fullName evidence="10">L-threonylcarbamoyladenylate synthase</fullName>
    </alternativeName>
</protein>
<keyword evidence="7" id="KW-0548">Nucleotidyltransferase</keyword>
<dbReference type="GO" id="GO:0008033">
    <property type="term" value="P:tRNA processing"/>
    <property type="evidence" value="ECO:0007669"/>
    <property type="project" value="UniProtKB-KW"/>
</dbReference>
<dbReference type="AlphaFoldDB" id="A0A2J0LRT4"/>
<accession>A0A2J0LRT4</accession>
<evidence type="ECO:0000256" key="1">
    <source>
        <dbReference type="ARBA" id="ARBA00004496"/>
    </source>
</evidence>
<evidence type="ECO:0000259" key="12">
    <source>
        <dbReference type="PROSITE" id="PS51163"/>
    </source>
</evidence>
<comment type="catalytic activity">
    <reaction evidence="11">
        <text>L-threonine + hydrogencarbonate + ATP = L-threonylcarbamoyladenylate + diphosphate + H2O</text>
        <dbReference type="Rhea" id="RHEA:36407"/>
        <dbReference type="ChEBI" id="CHEBI:15377"/>
        <dbReference type="ChEBI" id="CHEBI:17544"/>
        <dbReference type="ChEBI" id="CHEBI:30616"/>
        <dbReference type="ChEBI" id="CHEBI:33019"/>
        <dbReference type="ChEBI" id="CHEBI:57926"/>
        <dbReference type="ChEBI" id="CHEBI:73682"/>
        <dbReference type="EC" id="2.7.7.87"/>
    </reaction>
</comment>
<dbReference type="GO" id="GO:0003725">
    <property type="term" value="F:double-stranded RNA binding"/>
    <property type="evidence" value="ECO:0007669"/>
    <property type="project" value="InterPro"/>
</dbReference>
<dbReference type="NCBIfam" id="TIGR00057">
    <property type="entry name" value="L-threonylcarbamoyladenylate synthase"/>
    <property type="match status" value="1"/>
</dbReference>
<organism evidence="13 14">
    <name type="scientific">Candidatus Taenaricola geysiri</name>
    <dbReference type="NCBI Taxonomy" id="1974752"/>
    <lineage>
        <taxon>Bacteria</taxon>
        <taxon>Pseudomonadati</taxon>
        <taxon>Candidatus Omnitrophota</taxon>
        <taxon>Candidatus Taenaricola</taxon>
    </lineage>
</organism>
<keyword evidence="5" id="KW-0808">Transferase</keyword>
<evidence type="ECO:0000256" key="5">
    <source>
        <dbReference type="ARBA" id="ARBA00022679"/>
    </source>
</evidence>
<dbReference type="GO" id="GO:0061710">
    <property type="term" value="F:L-threonylcarbamoyladenylate synthase"/>
    <property type="evidence" value="ECO:0007669"/>
    <property type="project" value="UniProtKB-EC"/>
</dbReference>
<dbReference type="PANTHER" id="PTHR17490">
    <property type="entry name" value="SUA5"/>
    <property type="match status" value="1"/>
</dbReference>
<dbReference type="EMBL" id="PFGP01000057">
    <property type="protein sequence ID" value="PIW66557.1"/>
    <property type="molecule type" value="Genomic_DNA"/>
</dbReference>
<sequence>MEKIMLTELLRISPVRPEQDKIKYAARVIKGGKLVVFPTETVYGIAAYAKNNMTLARLRKLKNRPKNPFSFHIASKNDLKKLNCIVDKSAKRLINKFWPGPLTLILKTKSGKNIGVRMPRHPVARALLKMTGPQVVAPSANLKDEAPSVTADMAFEELNGLVDLIIDSGRAKVGVSSTVLDMTRTPPKILRQGSIKI</sequence>
<evidence type="ECO:0000256" key="2">
    <source>
        <dbReference type="ARBA" id="ARBA00007663"/>
    </source>
</evidence>
<dbReference type="EC" id="2.7.7.87" evidence="3"/>
<dbReference type="InterPro" id="IPR006070">
    <property type="entry name" value="Sua5-like_dom"/>
</dbReference>
<dbReference type="InterPro" id="IPR017945">
    <property type="entry name" value="DHBP_synth_RibB-like_a/b_dom"/>
</dbReference>
<evidence type="ECO:0000256" key="10">
    <source>
        <dbReference type="ARBA" id="ARBA00029774"/>
    </source>
</evidence>
<dbReference type="SUPFAM" id="SSF55821">
    <property type="entry name" value="YrdC/RibB"/>
    <property type="match status" value="1"/>
</dbReference>
<evidence type="ECO:0000256" key="7">
    <source>
        <dbReference type="ARBA" id="ARBA00022695"/>
    </source>
</evidence>
<dbReference type="PROSITE" id="PS51163">
    <property type="entry name" value="YRDC"/>
    <property type="match status" value="1"/>
</dbReference>
<comment type="subcellular location">
    <subcellularLocation>
        <location evidence="1">Cytoplasm</location>
    </subcellularLocation>
</comment>
<reference evidence="13 14" key="1">
    <citation type="submission" date="2017-09" db="EMBL/GenBank/DDBJ databases">
        <title>Depth-based differentiation of microbial function through sediment-hosted aquifers and enrichment of novel symbionts in the deep terrestrial subsurface.</title>
        <authorList>
            <person name="Probst A.J."/>
            <person name="Ladd B."/>
            <person name="Jarett J.K."/>
            <person name="Geller-Mcgrath D.E."/>
            <person name="Sieber C.M."/>
            <person name="Emerson J.B."/>
            <person name="Anantharaman K."/>
            <person name="Thomas B.C."/>
            <person name="Malmstrom R."/>
            <person name="Stieglmeier M."/>
            <person name="Klingl A."/>
            <person name="Woyke T."/>
            <person name="Ryan C.M."/>
            <person name="Banfield J.F."/>
        </authorList>
    </citation>
    <scope>NUCLEOTIDE SEQUENCE [LARGE SCALE GENOMIC DNA]</scope>
    <source>
        <strain evidence="13">CG12_big_fil_rev_8_21_14_0_65_43_15</strain>
    </source>
</reference>